<evidence type="ECO:0000313" key="1">
    <source>
        <dbReference type="EMBL" id="SNR45652.1"/>
    </source>
</evidence>
<reference evidence="1 2" key="1">
    <citation type="submission" date="2017-06" db="EMBL/GenBank/DDBJ databases">
        <authorList>
            <person name="Kim H.J."/>
            <person name="Triplett B.A."/>
        </authorList>
    </citation>
    <scope>NUCLEOTIDE SEQUENCE [LARGE SCALE GENOMIC DNA]</scope>
    <source>
        <strain evidence="1 2">DSM 19316</strain>
    </source>
</reference>
<dbReference type="InterPro" id="IPR036388">
    <property type="entry name" value="WH-like_DNA-bd_sf"/>
</dbReference>
<dbReference type="EMBL" id="FZNK01000002">
    <property type="protein sequence ID" value="SNR45652.1"/>
    <property type="molecule type" value="Genomic_DNA"/>
</dbReference>
<protein>
    <submittedName>
        <fullName evidence="1">Winged helix-turn-helix DNA-binding</fullName>
    </submittedName>
</protein>
<name>A0A238WGD3_HALEZ</name>
<dbReference type="Proteomes" id="UP000198297">
    <property type="component" value="Unassembled WGS sequence"/>
</dbReference>
<dbReference type="GO" id="GO:0003677">
    <property type="term" value="F:DNA binding"/>
    <property type="evidence" value="ECO:0007669"/>
    <property type="project" value="UniProtKB-KW"/>
</dbReference>
<sequence length="85" mass="9342">MPDKTTISARSAPSELLELSPSAKLVAKTLEYEGESTQSALAESTLLPPRTVRYALDQLEEAEIVSSRISFADARKRIYSLELEA</sequence>
<dbReference type="InterPro" id="IPR036390">
    <property type="entry name" value="WH_DNA-bd_sf"/>
</dbReference>
<keyword evidence="1" id="KW-0238">DNA-binding</keyword>
<proteinExistence type="predicted"/>
<accession>A0A238WGD3</accession>
<evidence type="ECO:0000313" key="2">
    <source>
        <dbReference type="Proteomes" id="UP000198297"/>
    </source>
</evidence>
<dbReference type="Gene3D" id="1.10.10.10">
    <property type="entry name" value="Winged helix-like DNA-binding domain superfamily/Winged helix DNA-binding domain"/>
    <property type="match status" value="1"/>
</dbReference>
<dbReference type="SUPFAM" id="SSF46785">
    <property type="entry name" value="Winged helix' DNA-binding domain"/>
    <property type="match status" value="1"/>
</dbReference>
<gene>
    <name evidence="1" type="ORF">SAMN06266787_102284</name>
</gene>
<organism evidence="1 2">
    <name type="scientific">Halorubrum ezzemoulense</name>
    <name type="common">Halorubrum chaoviator</name>
    <dbReference type="NCBI Taxonomy" id="337243"/>
    <lineage>
        <taxon>Archaea</taxon>
        <taxon>Methanobacteriati</taxon>
        <taxon>Methanobacteriota</taxon>
        <taxon>Stenosarchaea group</taxon>
        <taxon>Halobacteria</taxon>
        <taxon>Halobacteriales</taxon>
        <taxon>Haloferacaceae</taxon>
        <taxon>Halorubrum</taxon>
    </lineage>
</organism>
<dbReference type="RefSeq" id="WP_089308404.1">
    <property type="nucleotide sequence ID" value="NZ_FZNK01000002.1"/>
</dbReference>
<dbReference type="AlphaFoldDB" id="A0A238WGD3"/>
<dbReference type="Pfam" id="PF13412">
    <property type="entry name" value="HTH_24"/>
    <property type="match status" value="1"/>
</dbReference>